<dbReference type="EMBL" id="KL596625">
    <property type="protein sequence ID" value="KER33417.1"/>
    <property type="molecule type" value="Genomic_DNA"/>
</dbReference>
<keyword evidence="2" id="KW-1185">Reference proteome</keyword>
<name>A0A075A544_OPIVI</name>
<dbReference type="AlphaFoldDB" id="A0A075A544"/>
<feature type="non-terminal residue" evidence="1">
    <location>
        <position position="144"/>
    </location>
</feature>
<gene>
    <name evidence="1" type="ORF">T265_12621</name>
</gene>
<dbReference type="KEGG" id="ovi:T265_12621"/>
<protein>
    <submittedName>
        <fullName evidence="1">Uncharacterized protein</fullName>
    </submittedName>
</protein>
<organism evidence="1 2">
    <name type="scientific">Opisthorchis viverrini</name>
    <name type="common">Southeast Asian liver fluke</name>
    <dbReference type="NCBI Taxonomy" id="6198"/>
    <lineage>
        <taxon>Eukaryota</taxon>
        <taxon>Metazoa</taxon>
        <taxon>Spiralia</taxon>
        <taxon>Lophotrochozoa</taxon>
        <taxon>Platyhelminthes</taxon>
        <taxon>Trematoda</taxon>
        <taxon>Digenea</taxon>
        <taxon>Opisthorchiida</taxon>
        <taxon>Opisthorchiata</taxon>
        <taxon>Opisthorchiidae</taxon>
        <taxon>Opisthorchis</taxon>
    </lineage>
</organism>
<dbReference type="Proteomes" id="UP000054324">
    <property type="component" value="Unassembled WGS sequence"/>
</dbReference>
<evidence type="ECO:0000313" key="2">
    <source>
        <dbReference type="Proteomes" id="UP000054324"/>
    </source>
</evidence>
<dbReference type="OrthoDB" id="200924at2759"/>
<sequence length="144" mass="16147">MTAVGRSKIRRESRSVTTFVLREIVQLLAFVVYDIQPKNVYAVGKIRKFLMKKDTKQYIFGLVGYPGKLTADGSLPCILLSALTHPRGCKPLLGYSVGKLSSAVKLLRGHQMPRYPPDRWEDYTPLGVPVKGTRLLPIRLPIPL</sequence>
<accession>A0A075A544</accession>
<reference evidence="1 2" key="1">
    <citation type="submission" date="2013-11" db="EMBL/GenBank/DDBJ databases">
        <title>Opisthorchis viverrini - life in the bile duct.</title>
        <authorList>
            <person name="Young N.D."/>
            <person name="Nagarajan N."/>
            <person name="Lin S.J."/>
            <person name="Korhonen P.K."/>
            <person name="Jex A.R."/>
            <person name="Hall R.S."/>
            <person name="Safavi-Hemami H."/>
            <person name="Kaewkong W."/>
            <person name="Bertrand D."/>
            <person name="Gao S."/>
            <person name="Seet Q."/>
            <person name="Wongkham S."/>
            <person name="Teh B.T."/>
            <person name="Wongkham C."/>
            <person name="Intapan P.M."/>
            <person name="Maleewong W."/>
            <person name="Yang X."/>
            <person name="Hu M."/>
            <person name="Wang Z."/>
            <person name="Hofmann A."/>
            <person name="Sternberg P.W."/>
            <person name="Tan P."/>
            <person name="Wang J."/>
            <person name="Gasser R.B."/>
        </authorList>
    </citation>
    <scope>NUCLEOTIDE SEQUENCE [LARGE SCALE GENOMIC DNA]</scope>
</reference>
<dbReference type="GeneID" id="20326789"/>
<dbReference type="CTD" id="20326789"/>
<dbReference type="RefSeq" id="XP_009162894.1">
    <property type="nucleotide sequence ID" value="XM_009164630.1"/>
</dbReference>
<evidence type="ECO:0000313" key="1">
    <source>
        <dbReference type="EMBL" id="KER33417.1"/>
    </source>
</evidence>
<proteinExistence type="predicted"/>